<protein>
    <submittedName>
        <fullName evidence="1">Uncharacterized protein</fullName>
    </submittedName>
</protein>
<dbReference type="AlphaFoldDB" id="A0A974H4D9"/>
<evidence type="ECO:0000313" key="1">
    <source>
        <dbReference type="EMBL" id="OCT64443.1"/>
    </source>
</evidence>
<organism evidence="1 2">
    <name type="scientific">Xenopus laevis</name>
    <name type="common">African clawed frog</name>
    <dbReference type="NCBI Taxonomy" id="8355"/>
    <lineage>
        <taxon>Eukaryota</taxon>
        <taxon>Metazoa</taxon>
        <taxon>Chordata</taxon>
        <taxon>Craniata</taxon>
        <taxon>Vertebrata</taxon>
        <taxon>Euteleostomi</taxon>
        <taxon>Amphibia</taxon>
        <taxon>Batrachia</taxon>
        <taxon>Anura</taxon>
        <taxon>Pipoidea</taxon>
        <taxon>Pipidae</taxon>
        <taxon>Xenopodinae</taxon>
        <taxon>Xenopus</taxon>
        <taxon>Xenopus</taxon>
    </lineage>
</organism>
<reference evidence="2" key="1">
    <citation type="journal article" date="2016" name="Nature">
        <title>Genome evolution in the allotetraploid frog Xenopus laevis.</title>
        <authorList>
            <person name="Session A.M."/>
            <person name="Uno Y."/>
            <person name="Kwon T."/>
            <person name="Chapman J.A."/>
            <person name="Toyoda A."/>
            <person name="Takahashi S."/>
            <person name="Fukui A."/>
            <person name="Hikosaka A."/>
            <person name="Suzuki A."/>
            <person name="Kondo M."/>
            <person name="van Heeringen S.J."/>
            <person name="Quigley I."/>
            <person name="Heinz S."/>
            <person name="Ogino H."/>
            <person name="Ochi H."/>
            <person name="Hellsten U."/>
            <person name="Lyons J.B."/>
            <person name="Simakov O."/>
            <person name="Putnam N."/>
            <person name="Stites J."/>
            <person name="Kuroki Y."/>
            <person name="Tanaka T."/>
            <person name="Michiue T."/>
            <person name="Watanabe M."/>
            <person name="Bogdanovic O."/>
            <person name="Lister R."/>
            <person name="Georgiou G."/>
            <person name="Paranjpe S.S."/>
            <person name="van Kruijsbergen I."/>
            <person name="Shu S."/>
            <person name="Carlson J."/>
            <person name="Kinoshita T."/>
            <person name="Ohta Y."/>
            <person name="Mawaribuchi S."/>
            <person name="Jenkins J."/>
            <person name="Grimwood J."/>
            <person name="Schmutz J."/>
            <person name="Mitros T."/>
            <person name="Mozaffari S.V."/>
            <person name="Suzuki Y."/>
            <person name="Haramoto Y."/>
            <person name="Yamamoto T.S."/>
            <person name="Takagi C."/>
            <person name="Heald R."/>
            <person name="Miller K."/>
            <person name="Haudenschild C."/>
            <person name="Kitzman J."/>
            <person name="Nakayama T."/>
            <person name="Izutsu Y."/>
            <person name="Robert J."/>
            <person name="Fortriede J."/>
            <person name="Burns K."/>
            <person name="Lotay V."/>
            <person name="Karimi K."/>
            <person name="Yasuoka Y."/>
            <person name="Dichmann D.S."/>
            <person name="Flajnik M.F."/>
            <person name="Houston D.W."/>
            <person name="Shendure J."/>
            <person name="DuPasquier L."/>
            <person name="Vize P.D."/>
            <person name="Zorn A.M."/>
            <person name="Ito M."/>
            <person name="Marcotte E.M."/>
            <person name="Wallingford J.B."/>
            <person name="Ito Y."/>
            <person name="Asashima M."/>
            <person name="Ueno N."/>
            <person name="Matsuda Y."/>
            <person name="Veenstra G.J."/>
            <person name="Fujiyama A."/>
            <person name="Harland R.M."/>
            <person name="Taira M."/>
            <person name="Rokhsar D.S."/>
        </authorList>
    </citation>
    <scope>NUCLEOTIDE SEQUENCE [LARGE SCALE GENOMIC DNA]</scope>
    <source>
        <strain evidence="2">J</strain>
    </source>
</reference>
<evidence type="ECO:0000313" key="2">
    <source>
        <dbReference type="Proteomes" id="UP000694892"/>
    </source>
</evidence>
<accession>A0A974H4D9</accession>
<proteinExistence type="predicted"/>
<gene>
    <name evidence="1" type="ORF">XELAEV_18045544mg</name>
</gene>
<dbReference type="Proteomes" id="UP000694892">
    <property type="component" value="Chromosome 9_10L"/>
</dbReference>
<sequence>MLNMFVWRPAKPKYHYPRRLNPECTSPWQWVRSVGQGKLVIASIDFFLHWVPIVLCRTAPTRHKNFEKHIQSLDGAQGHGVCWCHRCNRHLICVAIYNLLLPSM</sequence>
<name>A0A974H4D9_XENLA</name>
<dbReference type="EMBL" id="CM004482">
    <property type="protein sequence ID" value="OCT64443.1"/>
    <property type="molecule type" value="Genomic_DNA"/>
</dbReference>